<dbReference type="OrthoDB" id="337735at2759"/>
<protein>
    <recommendedName>
        <fullName evidence="4">Cyclin-like domain-containing protein</fullName>
    </recommendedName>
</protein>
<dbReference type="GO" id="GO:1990860">
    <property type="term" value="C:Pho85-Pho80 CDK-cyclin complex"/>
    <property type="evidence" value="ECO:0007669"/>
    <property type="project" value="EnsemblFungi"/>
</dbReference>
<reference evidence="2 3" key="1">
    <citation type="journal article" date="2007" name="Proc. Natl. Acad. Sci. U.S.A.">
        <title>Independent sorting-out of thousands of duplicated gene pairs in two yeast species descended from a whole-genome duplication.</title>
        <authorList>
            <person name="Scannell D.R."/>
            <person name="Frank A.C."/>
            <person name="Conant G.C."/>
            <person name="Byrne K.P."/>
            <person name="Woolfit M."/>
            <person name="Wolfe K.H."/>
        </authorList>
    </citation>
    <scope>NUCLEOTIDE SEQUENCE [LARGE SCALE GENOMIC DNA]</scope>
    <source>
        <strain evidence="3">ATCC 22028 / DSM 70294 / BCRC 21397 / CBS 2163 / NBRC 10782 / NRRL Y-8283 / UCD 57-17</strain>
    </source>
</reference>
<dbReference type="InParanoid" id="A7TJX2"/>
<keyword evidence="3" id="KW-1185">Reference proteome</keyword>
<dbReference type="AlphaFoldDB" id="A7TJX2"/>
<sequence>MKKEILSKQFKSIDNSMHRSGNQGENNNSKNVSNENKIEIENIETITLPPKFIDCSRSDLVALIARMLSFLIEMNDNDPANTNYLNEEPNNRSVMNLTRFHSRVPPNISVYNYLIRLTKYSSLEHCVLLSTVYYIDLLSSVYPEFKINSLTVHRFLLTATTIASKGLCDSFCTNSHYSKVGGVHCSELNILETEFLRRVNYRIIPRDDNIKLCKIEHQQNKFTMDFSDLSMVGMTVQSNHQNSGFNILDIYYHKIVQLVGSFSASSDKSRKANYTLLLSGNNMEKEVSNNIKENSNGQNIGESEQAISSKLSRDPPPKRNFETINNERQTTYTNNTTNETESSKRLQKYSITRTDSIEYDKSKRNNA</sequence>
<dbReference type="CDD" id="cd20558">
    <property type="entry name" value="CYCLIN_ScPCL7-like"/>
    <property type="match status" value="1"/>
</dbReference>
<accession>A7TJX2</accession>
<dbReference type="PANTHER" id="PTHR15615">
    <property type="match status" value="1"/>
</dbReference>
<feature type="compositionally biased region" description="Low complexity" evidence="1">
    <location>
        <begin position="21"/>
        <end position="33"/>
    </location>
</feature>
<dbReference type="OMA" id="NDSHNIH"/>
<proteinExistence type="predicted"/>
<dbReference type="eggNOG" id="KOG1674">
    <property type="taxonomic scope" value="Eukaryota"/>
</dbReference>
<dbReference type="GO" id="GO:0016538">
    <property type="term" value="F:cyclin-dependent protein serine/threonine kinase regulator activity"/>
    <property type="evidence" value="ECO:0007669"/>
    <property type="project" value="EnsemblFungi"/>
</dbReference>
<dbReference type="GO" id="GO:0016242">
    <property type="term" value="P:negative regulation of macroautophagy"/>
    <property type="evidence" value="ECO:0007669"/>
    <property type="project" value="EnsemblFungi"/>
</dbReference>
<name>A7TJX2_VANPO</name>
<dbReference type="GO" id="GO:0050849">
    <property type="term" value="P:negative regulation of calcium-mediated signaling"/>
    <property type="evidence" value="ECO:0007669"/>
    <property type="project" value="EnsemblFungi"/>
</dbReference>
<evidence type="ECO:0000256" key="1">
    <source>
        <dbReference type="SAM" id="MobiDB-lite"/>
    </source>
</evidence>
<dbReference type="GO" id="GO:0030003">
    <property type="term" value="P:intracellular monoatomic cation homeostasis"/>
    <property type="evidence" value="ECO:0007669"/>
    <property type="project" value="EnsemblFungi"/>
</dbReference>
<dbReference type="STRING" id="436907.A7TJX2"/>
<dbReference type="EMBL" id="DS480404">
    <property type="protein sequence ID" value="EDO17434.1"/>
    <property type="molecule type" value="Genomic_DNA"/>
</dbReference>
<dbReference type="Gene3D" id="1.10.472.10">
    <property type="entry name" value="Cyclin-like"/>
    <property type="match status" value="1"/>
</dbReference>
<feature type="compositionally biased region" description="Polar residues" evidence="1">
    <location>
        <begin position="292"/>
        <end position="310"/>
    </location>
</feature>
<dbReference type="SUPFAM" id="SSF47954">
    <property type="entry name" value="Cyclin-like"/>
    <property type="match status" value="1"/>
</dbReference>
<organism evidence="3">
    <name type="scientific">Vanderwaltozyma polyspora (strain ATCC 22028 / DSM 70294 / BCRC 21397 / CBS 2163 / NBRC 10782 / NRRL Y-8283 / UCD 57-17)</name>
    <name type="common">Kluyveromyces polysporus</name>
    <dbReference type="NCBI Taxonomy" id="436907"/>
    <lineage>
        <taxon>Eukaryota</taxon>
        <taxon>Fungi</taxon>
        <taxon>Dikarya</taxon>
        <taxon>Ascomycota</taxon>
        <taxon>Saccharomycotina</taxon>
        <taxon>Saccharomycetes</taxon>
        <taxon>Saccharomycetales</taxon>
        <taxon>Saccharomycetaceae</taxon>
        <taxon>Vanderwaltozyma</taxon>
    </lineage>
</organism>
<dbReference type="GO" id="GO:0005634">
    <property type="term" value="C:nucleus"/>
    <property type="evidence" value="ECO:0007669"/>
    <property type="project" value="EnsemblFungi"/>
</dbReference>
<feature type="compositionally biased region" description="Basic and acidic residues" evidence="1">
    <location>
        <begin position="311"/>
        <end position="321"/>
    </location>
</feature>
<dbReference type="HOGENOM" id="CLU_061246_0_1_1"/>
<feature type="region of interest" description="Disordered" evidence="1">
    <location>
        <begin position="292"/>
        <end position="367"/>
    </location>
</feature>
<dbReference type="InterPro" id="IPR036915">
    <property type="entry name" value="Cyclin-like_sf"/>
</dbReference>
<feature type="compositionally biased region" description="Low complexity" evidence="1">
    <location>
        <begin position="326"/>
        <end position="340"/>
    </location>
</feature>
<dbReference type="PANTHER" id="PTHR15615:SF117">
    <property type="entry name" value="PHO85 CYCLIN PHO80"/>
    <property type="match status" value="1"/>
</dbReference>
<evidence type="ECO:0000313" key="2">
    <source>
        <dbReference type="EMBL" id="EDO17434.1"/>
    </source>
</evidence>
<dbReference type="FunCoup" id="A7TJX2">
    <property type="interactions" value="209"/>
</dbReference>
<dbReference type="Proteomes" id="UP000000267">
    <property type="component" value="Unassembled WGS sequence"/>
</dbReference>
<feature type="region of interest" description="Disordered" evidence="1">
    <location>
        <begin position="11"/>
        <end position="33"/>
    </location>
</feature>
<dbReference type="Pfam" id="PF08613">
    <property type="entry name" value="Cyclin"/>
    <property type="match status" value="1"/>
</dbReference>
<feature type="compositionally biased region" description="Basic and acidic residues" evidence="1">
    <location>
        <begin position="355"/>
        <end position="367"/>
    </location>
</feature>
<dbReference type="RefSeq" id="XP_001645292.1">
    <property type="nucleotide sequence ID" value="XM_001645242.1"/>
</dbReference>
<evidence type="ECO:0000313" key="3">
    <source>
        <dbReference type="Proteomes" id="UP000000267"/>
    </source>
</evidence>
<gene>
    <name evidence="2" type="ORF">Kpol_1037p30</name>
</gene>
<dbReference type="GeneID" id="5545652"/>
<dbReference type="GO" id="GO:0045936">
    <property type="term" value="P:negative regulation of phosphate metabolic process"/>
    <property type="evidence" value="ECO:0007669"/>
    <property type="project" value="EnsemblFungi"/>
</dbReference>
<dbReference type="KEGG" id="vpo:Kpol_1037p30"/>
<feature type="compositionally biased region" description="Polar residues" evidence="1">
    <location>
        <begin position="11"/>
        <end position="20"/>
    </location>
</feature>
<evidence type="ECO:0008006" key="4">
    <source>
        <dbReference type="Google" id="ProtNLM"/>
    </source>
</evidence>
<dbReference type="InterPro" id="IPR013922">
    <property type="entry name" value="Cyclin_PHO80-like"/>
</dbReference>
<dbReference type="PhylomeDB" id="A7TJX2"/>
<dbReference type="FunFam" id="1.10.472.10:FF:000085">
    <property type="entry name" value="Pho80p cyclin"/>
    <property type="match status" value="1"/>
</dbReference>
<dbReference type="GO" id="GO:0019901">
    <property type="term" value="F:protein kinase binding"/>
    <property type="evidence" value="ECO:0007669"/>
    <property type="project" value="InterPro"/>
</dbReference>
<dbReference type="GO" id="GO:0042144">
    <property type="term" value="P:vacuole fusion, non-autophagic"/>
    <property type="evidence" value="ECO:0007669"/>
    <property type="project" value="EnsemblFungi"/>
</dbReference>
<dbReference type="GO" id="GO:0000122">
    <property type="term" value="P:negative regulation of transcription by RNA polymerase II"/>
    <property type="evidence" value="ECO:0007669"/>
    <property type="project" value="EnsemblFungi"/>
</dbReference>
<dbReference type="GO" id="GO:0032880">
    <property type="term" value="P:regulation of protein localization"/>
    <property type="evidence" value="ECO:0007669"/>
    <property type="project" value="EnsemblFungi"/>
</dbReference>